<protein>
    <submittedName>
        <fullName evidence="2">Uncharacterized protein</fullName>
    </submittedName>
</protein>
<accession>A0AAD3T214</accession>
<feature type="compositionally biased region" description="Basic and acidic residues" evidence="1">
    <location>
        <begin position="14"/>
        <end position="30"/>
    </location>
</feature>
<dbReference type="Proteomes" id="UP001279734">
    <property type="component" value="Unassembled WGS sequence"/>
</dbReference>
<feature type="region of interest" description="Disordered" evidence="1">
    <location>
        <begin position="1"/>
        <end position="156"/>
    </location>
</feature>
<name>A0AAD3T214_NEPGR</name>
<evidence type="ECO:0000313" key="2">
    <source>
        <dbReference type="EMBL" id="GMH21206.1"/>
    </source>
</evidence>
<feature type="compositionally biased region" description="Polar residues" evidence="1">
    <location>
        <begin position="36"/>
        <end position="73"/>
    </location>
</feature>
<evidence type="ECO:0000256" key="1">
    <source>
        <dbReference type="SAM" id="MobiDB-lite"/>
    </source>
</evidence>
<sequence>MEDFHGQPFSRTKRQQEKFEPPSIRLHCETEPDMQQPFTASSGQLKHTSNPAPANSFHGSQHTTTSIAATATELNPLLPPQQAESNAEHQLFTQAAAKSPCRKNSGAEPTASKVFMVLPKQQDDERNNSSNPLHPKGTAVHRSHRSASTKLPTAQE</sequence>
<organism evidence="2 3">
    <name type="scientific">Nepenthes gracilis</name>
    <name type="common">Slender pitcher plant</name>
    <dbReference type="NCBI Taxonomy" id="150966"/>
    <lineage>
        <taxon>Eukaryota</taxon>
        <taxon>Viridiplantae</taxon>
        <taxon>Streptophyta</taxon>
        <taxon>Embryophyta</taxon>
        <taxon>Tracheophyta</taxon>
        <taxon>Spermatophyta</taxon>
        <taxon>Magnoliopsida</taxon>
        <taxon>eudicotyledons</taxon>
        <taxon>Gunneridae</taxon>
        <taxon>Pentapetalae</taxon>
        <taxon>Caryophyllales</taxon>
        <taxon>Nepenthaceae</taxon>
        <taxon>Nepenthes</taxon>
    </lineage>
</organism>
<reference evidence="2" key="1">
    <citation type="submission" date="2023-05" db="EMBL/GenBank/DDBJ databases">
        <title>Nepenthes gracilis genome sequencing.</title>
        <authorList>
            <person name="Fukushima K."/>
        </authorList>
    </citation>
    <scope>NUCLEOTIDE SEQUENCE</scope>
    <source>
        <strain evidence="2">SING2019-196</strain>
    </source>
</reference>
<dbReference type="EMBL" id="BSYO01000023">
    <property type="protein sequence ID" value="GMH21206.1"/>
    <property type="molecule type" value="Genomic_DNA"/>
</dbReference>
<proteinExistence type="predicted"/>
<dbReference type="AlphaFoldDB" id="A0AAD3T214"/>
<comment type="caution">
    <text evidence="2">The sequence shown here is derived from an EMBL/GenBank/DDBJ whole genome shotgun (WGS) entry which is preliminary data.</text>
</comment>
<gene>
    <name evidence="2" type="ORF">Nepgr_023048</name>
</gene>
<keyword evidence="3" id="KW-1185">Reference proteome</keyword>
<evidence type="ECO:0000313" key="3">
    <source>
        <dbReference type="Proteomes" id="UP001279734"/>
    </source>
</evidence>